<organism evidence="3 4">
    <name type="scientific">Podarcis lilfordi</name>
    <name type="common">Lilford's wall lizard</name>
    <dbReference type="NCBI Taxonomy" id="74358"/>
    <lineage>
        <taxon>Eukaryota</taxon>
        <taxon>Metazoa</taxon>
        <taxon>Chordata</taxon>
        <taxon>Craniata</taxon>
        <taxon>Vertebrata</taxon>
        <taxon>Euteleostomi</taxon>
        <taxon>Lepidosauria</taxon>
        <taxon>Squamata</taxon>
        <taxon>Bifurcata</taxon>
        <taxon>Unidentata</taxon>
        <taxon>Episquamata</taxon>
        <taxon>Laterata</taxon>
        <taxon>Lacertibaenia</taxon>
        <taxon>Lacertidae</taxon>
        <taxon>Podarcis</taxon>
    </lineage>
</organism>
<feature type="region of interest" description="Disordered" evidence="1">
    <location>
        <begin position="162"/>
        <end position="212"/>
    </location>
</feature>
<dbReference type="Pfam" id="PF15115">
    <property type="entry name" value="HDNR"/>
    <property type="match status" value="1"/>
</dbReference>
<evidence type="ECO:0000313" key="4">
    <source>
        <dbReference type="Proteomes" id="UP001178461"/>
    </source>
</evidence>
<evidence type="ECO:0000313" key="3">
    <source>
        <dbReference type="EMBL" id="CAI5767674.1"/>
    </source>
</evidence>
<feature type="domain" description="Domain of unknown function with conserved HDNR motif" evidence="2">
    <location>
        <begin position="7"/>
        <end position="117"/>
    </location>
</feature>
<dbReference type="PANTHER" id="PTHR35539">
    <property type="entry name" value="CDNA SEQUENCE BC048562"/>
    <property type="match status" value="1"/>
</dbReference>
<accession>A0AA35JYQ2</accession>
<dbReference type="InterPro" id="IPR029369">
    <property type="entry name" value="HDNR"/>
</dbReference>
<dbReference type="Proteomes" id="UP001178461">
    <property type="component" value="Chromosome 2"/>
</dbReference>
<evidence type="ECO:0000259" key="2">
    <source>
        <dbReference type="Pfam" id="PF15115"/>
    </source>
</evidence>
<dbReference type="AlphaFoldDB" id="A0AA35JYQ2"/>
<evidence type="ECO:0000256" key="1">
    <source>
        <dbReference type="SAM" id="MobiDB-lite"/>
    </source>
</evidence>
<gene>
    <name evidence="3" type="ORF">PODLI_1B042025</name>
</gene>
<reference evidence="3" key="1">
    <citation type="submission" date="2022-12" db="EMBL/GenBank/DDBJ databases">
        <authorList>
            <person name="Alioto T."/>
            <person name="Alioto T."/>
            <person name="Gomez Garrido J."/>
        </authorList>
    </citation>
    <scope>NUCLEOTIDE SEQUENCE</scope>
</reference>
<sequence length="229" mass="26367">MPSPIVGTWHANGFYGNYRSRCRSDFTQEYRKAAQPQPPELFLKRMKETPSKHIFSKHDNRHAFPGSGLGRRRIEGSLPNTKNLIDWVPLKEELRRERPLISSYQYDFHSREKVPQVLVHHSHRQGQPLQRTPSTTYQHTYRSYSLYEPILRTFKREVVKDAEPTKPVSSEPTAPVPSEPATVPGSCEPTATDTSKTPEAFAPGPIYVRPGTHRPTRWTVSDCLHWHNC</sequence>
<dbReference type="EMBL" id="OX395127">
    <property type="protein sequence ID" value="CAI5767674.1"/>
    <property type="molecule type" value="Genomic_DNA"/>
</dbReference>
<name>A0AA35JYQ2_9SAUR</name>
<dbReference type="PANTHER" id="PTHR35539:SF1">
    <property type="entry name" value="CDNA SEQUENCE BC048562"/>
    <property type="match status" value="1"/>
</dbReference>
<keyword evidence="4" id="KW-1185">Reference proteome</keyword>
<protein>
    <submittedName>
        <fullName evidence="3">Chromosome 3 open reading frame 84</fullName>
    </submittedName>
</protein>
<proteinExistence type="predicted"/>